<gene>
    <name evidence="1" type="ORF">OUZ56_006502</name>
</gene>
<dbReference type="Proteomes" id="UP001234178">
    <property type="component" value="Unassembled WGS sequence"/>
</dbReference>
<keyword evidence="2" id="KW-1185">Reference proteome</keyword>
<evidence type="ECO:0000313" key="2">
    <source>
        <dbReference type="Proteomes" id="UP001234178"/>
    </source>
</evidence>
<dbReference type="EMBL" id="JAOYFB010000001">
    <property type="protein sequence ID" value="KAK4004778.1"/>
    <property type="molecule type" value="Genomic_DNA"/>
</dbReference>
<proteinExistence type="predicted"/>
<comment type="caution">
    <text evidence="1">The sequence shown here is derived from an EMBL/GenBank/DDBJ whole genome shotgun (WGS) entry which is preliminary data.</text>
</comment>
<evidence type="ECO:0000313" key="1">
    <source>
        <dbReference type="EMBL" id="KAK4004778.1"/>
    </source>
</evidence>
<sequence length="59" mass="6858">MSSSENLLAPIWQLLGEPLFCSVSGIVLHMLQSFQWRWLVPYIPLLDTVRKRDEEALET</sequence>
<protein>
    <submittedName>
        <fullName evidence="1">Uncharacterized protein</fullName>
    </submittedName>
</protein>
<reference evidence="1 2" key="1">
    <citation type="journal article" date="2023" name="Nucleic Acids Res.">
        <title>The hologenome of Daphnia magna reveals possible DNA methylation and microbiome-mediated evolution of the host genome.</title>
        <authorList>
            <person name="Chaturvedi A."/>
            <person name="Li X."/>
            <person name="Dhandapani V."/>
            <person name="Marshall H."/>
            <person name="Kissane S."/>
            <person name="Cuenca-Cambronero M."/>
            <person name="Asole G."/>
            <person name="Calvet F."/>
            <person name="Ruiz-Romero M."/>
            <person name="Marangio P."/>
            <person name="Guigo R."/>
            <person name="Rago D."/>
            <person name="Mirbahai L."/>
            <person name="Eastwood N."/>
            <person name="Colbourne J.K."/>
            <person name="Zhou J."/>
            <person name="Mallon E."/>
            <person name="Orsini L."/>
        </authorList>
    </citation>
    <scope>NUCLEOTIDE SEQUENCE [LARGE SCALE GENOMIC DNA]</scope>
    <source>
        <strain evidence="1">LRV0_1</strain>
    </source>
</reference>
<name>A0ABQ9YVU5_9CRUS</name>
<accession>A0ABQ9YVU5</accession>
<organism evidence="1 2">
    <name type="scientific">Daphnia magna</name>
    <dbReference type="NCBI Taxonomy" id="35525"/>
    <lineage>
        <taxon>Eukaryota</taxon>
        <taxon>Metazoa</taxon>
        <taxon>Ecdysozoa</taxon>
        <taxon>Arthropoda</taxon>
        <taxon>Crustacea</taxon>
        <taxon>Branchiopoda</taxon>
        <taxon>Diplostraca</taxon>
        <taxon>Cladocera</taxon>
        <taxon>Anomopoda</taxon>
        <taxon>Daphniidae</taxon>
        <taxon>Daphnia</taxon>
    </lineage>
</organism>